<proteinExistence type="predicted"/>
<dbReference type="InterPro" id="IPR027244">
    <property type="entry name" value="IML1"/>
</dbReference>
<dbReference type="GO" id="GO:1904262">
    <property type="term" value="P:negative regulation of TORC1 signaling"/>
    <property type="evidence" value="ECO:0007669"/>
    <property type="project" value="TreeGrafter"/>
</dbReference>
<dbReference type="GO" id="GO:0010508">
    <property type="term" value="P:positive regulation of autophagy"/>
    <property type="evidence" value="ECO:0007669"/>
    <property type="project" value="TreeGrafter"/>
</dbReference>
<dbReference type="PANTHER" id="PTHR13179">
    <property type="entry name" value="DEP DOMAIN CONTAINING PROTEIN 5"/>
    <property type="match status" value="1"/>
</dbReference>
<dbReference type="AlphaFoldDB" id="A0A7S3D6S2"/>
<feature type="domain" description="IML1 N-terminal double psi beta-barrel" evidence="3">
    <location>
        <begin position="48"/>
        <end position="132"/>
    </location>
</feature>
<evidence type="ECO:0000259" key="2">
    <source>
        <dbReference type="Pfam" id="PF12257"/>
    </source>
</evidence>
<reference evidence="4" key="1">
    <citation type="submission" date="2021-01" db="EMBL/GenBank/DDBJ databases">
        <authorList>
            <person name="Corre E."/>
            <person name="Pelletier E."/>
            <person name="Niang G."/>
            <person name="Scheremetjew M."/>
            <person name="Finn R."/>
            <person name="Kale V."/>
            <person name="Holt S."/>
            <person name="Cochrane G."/>
            <person name="Meng A."/>
            <person name="Brown T."/>
            <person name="Cohen L."/>
        </authorList>
    </citation>
    <scope>NUCLEOTIDE SEQUENCE</scope>
    <source>
        <strain evidence="4">NIES-2562</strain>
    </source>
</reference>
<feature type="domain" description="Vacuolar membrane-associated protein Iml1 N-terminal" evidence="2">
    <location>
        <begin position="144"/>
        <end position="250"/>
    </location>
</feature>
<dbReference type="Pfam" id="PF23013">
    <property type="entry name" value="IML1_N"/>
    <property type="match status" value="1"/>
</dbReference>
<evidence type="ECO:0000313" key="4">
    <source>
        <dbReference type="EMBL" id="CAE0247909.1"/>
    </source>
</evidence>
<dbReference type="GO" id="GO:0005096">
    <property type="term" value="F:GTPase activator activity"/>
    <property type="evidence" value="ECO:0007669"/>
    <property type="project" value="InterPro"/>
</dbReference>
<dbReference type="InterPro" id="IPR055213">
    <property type="entry name" value="IML1_double_psi_beta_barrel"/>
</dbReference>
<protein>
    <submittedName>
        <fullName evidence="4">Uncharacterized protein</fullName>
    </submittedName>
</protein>
<sequence length="258" mass="29265">MDSKQDEPKIQPSLHLKLPDLFWSRVPSLDTRAHFVLDSAREGANFKKTVSLTVHNESFSTEELLINGKELPFVREGDVIELVPLDGKADGSRVALVKQSSLSSLKGVQCISISKQLADLFAVKPREEATVQLIRPDQVRTSIVTLSFRDQFLSRSDLFRLQGLLVGQCLYQGQSLFIDGMRLRVKEICDEREGYVERRKCGVVFPSSRLAFRSNSARVFWLLEVSLELSFFNSSVGSLLFFLCTVVSFFALLQWLRR</sequence>
<dbReference type="Pfam" id="PF12257">
    <property type="entry name" value="IML1"/>
    <property type="match status" value="1"/>
</dbReference>
<name>A0A7S3D6S2_9EUKA</name>
<feature type="transmembrane region" description="Helical" evidence="1">
    <location>
        <begin position="236"/>
        <end position="256"/>
    </location>
</feature>
<gene>
    <name evidence="4" type="ORF">PBIL07802_LOCUS10102</name>
</gene>
<evidence type="ECO:0000259" key="3">
    <source>
        <dbReference type="Pfam" id="PF23013"/>
    </source>
</evidence>
<keyword evidence="1" id="KW-0472">Membrane</keyword>
<dbReference type="PANTHER" id="PTHR13179:SF8">
    <property type="entry name" value="GATOR COMPLEX PROTEIN DEPDC5"/>
    <property type="match status" value="1"/>
</dbReference>
<organism evidence="4">
    <name type="scientific">Palpitomonas bilix</name>
    <dbReference type="NCBI Taxonomy" id="652834"/>
    <lineage>
        <taxon>Eukaryota</taxon>
        <taxon>Eukaryota incertae sedis</taxon>
    </lineage>
</organism>
<dbReference type="InterPro" id="IPR048255">
    <property type="entry name" value="IML1_N"/>
</dbReference>
<accession>A0A7S3D6S2</accession>
<keyword evidence="1" id="KW-0812">Transmembrane</keyword>
<evidence type="ECO:0000256" key="1">
    <source>
        <dbReference type="SAM" id="Phobius"/>
    </source>
</evidence>
<dbReference type="GO" id="GO:1990130">
    <property type="term" value="C:GATOR1 complex"/>
    <property type="evidence" value="ECO:0007669"/>
    <property type="project" value="TreeGrafter"/>
</dbReference>
<dbReference type="EMBL" id="HBIB01015573">
    <property type="protein sequence ID" value="CAE0247909.1"/>
    <property type="molecule type" value="Transcribed_RNA"/>
</dbReference>
<keyword evidence="1" id="KW-1133">Transmembrane helix</keyword>